<dbReference type="InterPro" id="IPR053137">
    <property type="entry name" value="NLR-like"/>
</dbReference>
<dbReference type="Pfam" id="PF13424">
    <property type="entry name" value="TPR_12"/>
    <property type="match status" value="2"/>
</dbReference>
<dbReference type="InterPro" id="IPR000845">
    <property type="entry name" value="Nucleoside_phosphorylase_d"/>
</dbReference>
<dbReference type="GO" id="GO:0043531">
    <property type="term" value="F:ADP binding"/>
    <property type="evidence" value="ECO:0007669"/>
    <property type="project" value="InterPro"/>
</dbReference>
<dbReference type="Pfam" id="PF01048">
    <property type="entry name" value="PNP_UDP_1"/>
    <property type="match status" value="1"/>
</dbReference>
<dbReference type="Gene3D" id="3.40.50.1580">
    <property type="entry name" value="Nucleoside phosphorylase domain"/>
    <property type="match status" value="1"/>
</dbReference>
<name>A0AAD4L8Z7_9EURO</name>
<accession>A0AAD4L8Z7</accession>
<dbReference type="GO" id="GO:0003824">
    <property type="term" value="F:catalytic activity"/>
    <property type="evidence" value="ECO:0007669"/>
    <property type="project" value="InterPro"/>
</dbReference>
<dbReference type="InterPro" id="IPR011990">
    <property type="entry name" value="TPR-like_helical_dom_sf"/>
</dbReference>
<dbReference type="SUPFAM" id="SSF53167">
    <property type="entry name" value="Purine and uridine phosphorylases"/>
    <property type="match status" value="1"/>
</dbReference>
<dbReference type="Proteomes" id="UP001201262">
    <property type="component" value="Unassembled WGS sequence"/>
</dbReference>
<dbReference type="GO" id="GO:0009116">
    <property type="term" value="P:nucleoside metabolic process"/>
    <property type="evidence" value="ECO:0007669"/>
    <property type="project" value="InterPro"/>
</dbReference>
<evidence type="ECO:0000313" key="3">
    <source>
        <dbReference type="EMBL" id="KAH8706069.1"/>
    </source>
</evidence>
<evidence type="ECO:0000256" key="1">
    <source>
        <dbReference type="SAM" id="MobiDB-lite"/>
    </source>
</evidence>
<sequence>MASVRKTHDDYTIAWVCALPLEATTATVMLDTKHPPLQQPPGDDNAYELGEIADHNIVVAHLPAGVYGITSAATVVAQMRTSFPSIRFAILVGIGGGVPSARHDIRLGDVVVSQPTGRSGGVEQYDYGKTVNGGFHRTGMLSPPPQVLLTAMARLQAGEIQGHNANMVDVVSNILGTNNEITSRCSRPMEPDQLFHAAYTHRDGEETCVSCDRSQLFLRNPRQPNQPRIHYGVIASGNQVMRDGQIRDRLAKDIGMLCFEMEAAGIMNQIPCLVIRGICDYSDSHKNKHWQGYAALTAAAYSKVLLSVVPVNQSRRNPASRSASWMVPFARNPRFLGRADLVLELKQAIVEKGCARKRAIAGLGGTGKTQIALELAYALRTSNPEFSTFWIPAMNTESIEQAYFEISEHLGLQGVSPTDVKPRVKTYLSSKDAGPWLLIIDNADDLEMWKSSGSSSGLKSFLPHSDCGFILVTTRNRQLATLLVGPEVISIGEMDDQMAANLLLASLTQKDVNHHDQIGTELVRQLSGLPLAIVQAASYINETGIPLESYLSLLHEQEDVLLDLLSQDFEDDWRYHGVQNPVAATWLISFHQIQQSNSLAADYLSIMACVHPRSIPRSLLPPATSIIQQQKALGLLKAYSFITGEDHDQFIHLHRLVHLASRNWLKAQEKLTIWISHTVKRLSEVFPSSAHEHRRVWREYMPHAQFILQDQKLSIDTQDQGDFIQNVAECLYRDGKYHDAGILFQRILRAKGTQLPEDHHDVLHSKVWMASTFREQGQWTEAEQLEVQVIETRKIVLGPEHPDTLTSMANLASTFWNQGRWTEAEQLGVQVIEKEKTVLGPEHPDTLTSIANLASTFRDQGRWTEAEQLEVQVIETRKIVLGPEHPDTLTSMANLALTFRNQGRWTEAEQLEMQVMEISKTVLGPEHPDTLTSMANLASTFRDQGRWTEAEQLDAMMEISKTVLGPEHPNTLTSMANLASTFRNQGRWTEAEQLEVQVMETSKTVLGPEHPSTLTSMANLTSTFRDQGRWTEAEQLDVQVIETRKTVLGPEHPDTLTSMANLASTFSNQGRWTEAEQLEVQVMETSKTVLGPEHPNTLTSMANLASTFSNQGRWTEAEQLEIQVMETRKTVLGPEHPDTLTSMANLASTFSNQGRWTEAEQLEVQVMEIRNTVLGPEHPSTLTSMWNLSHTLKDLGQYSEALSMLETCVQLQRQRLGPSHPHTVMAATTLEAWQAEEIPEDLSSLQGADSDTESSPRLVTSGVRPAPTSQPAELTLPKRNIFSGLYRQIFSRRKKSDWPTM</sequence>
<dbReference type="Pfam" id="PF13374">
    <property type="entry name" value="TPR_10"/>
    <property type="match status" value="7"/>
</dbReference>
<keyword evidence="4" id="KW-1185">Reference proteome</keyword>
<gene>
    <name evidence="3" type="ORF">BGW36DRAFT_22327</name>
</gene>
<reference evidence="3" key="1">
    <citation type="submission" date="2021-12" db="EMBL/GenBank/DDBJ databases">
        <title>Convergent genome expansion in fungi linked to evolution of root-endophyte symbiosis.</title>
        <authorList>
            <consortium name="DOE Joint Genome Institute"/>
            <person name="Ke Y.-H."/>
            <person name="Bonito G."/>
            <person name="Liao H.-L."/>
            <person name="Looney B."/>
            <person name="Rojas-Flechas A."/>
            <person name="Nash J."/>
            <person name="Hameed K."/>
            <person name="Schadt C."/>
            <person name="Martin F."/>
            <person name="Crous P.W."/>
            <person name="Miettinen O."/>
            <person name="Magnuson J.K."/>
            <person name="Labbe J."/>
            <person name="Jacobson D."/>
            <person name="Doktycz M.J."/>
            <person name="Veneault-Fourrey C."/>
            <person name="Kuo A."/>
            <person name="Mondo S."/>
            <person name="Calhoun S."/>
            <person name="Riley R."/>
            <person name="Ohm R."/>
            <person name="LaButti K."/>
            <person name="Andreopoulos B."/>
            <person name="Pangilinan J."/>
            <person name="Nolan M."/>
            <person name="Tritt A."/>
            <person name="Clum A."/>
            <person name="Lipzen A."/>
            <person name="Daum C."/>
            <person name="Barry K."/>
            <person name="Grigoriev I.V."/>
            <person name="Vilgalys R."/>
        </authorList>
    </citation>
    <scope>NUCLEOTIDE SEQUENCE</scope>
    <source>
        <strain evidence="3">PMI_201</strain>
    </source>
</reference>
<dbReference type="InterPro" id="IPR027417">
    <property type="entry name" value="P-loop_NTPase"/>
</dbReference>
<dbReference type="GeneID" id="70240284"/>
<dbReference type="PRINTS" id="PR00381">
    <property type="entry name" value="KINESINLIGHT"/>
</dbReference>
<dbReference type="InterPro" id="IPR035994">
    <property type="entry name" value="Nucleoside_phosphorylase_sf"/>
</dbReference>
<organism evidence="3 4">
    <name type="scientific">Talaromyces proteolyticus</name>
    <dbReference type="NCBI Taxonomy" id="1131652"/>
    <lineage>
        <taxon>Eukaryota</taxon>
        <taxon>Fungi</taxon>
        <taxon>Dikarya</taxon>
        <taxon>Ascomycota</taxon>
        <taxon>Pezizomycotina</taxon>
        <taxon>Eurotiomycetes</taxon>
        <taxon>Eurotiomycetidae</taxon>
        <taxon>Eurotiales</taxon>
        <taxon>Trichocomaceae</taxon>
        <taxon>Talaromyces</taxon>
        <taxon>Talaromyces sect. Bacilispori</taxon>
    </lineage>
</organism>
<dbReference type="NCBIfam" id="NF040586">
    <property type="entry name" value="FxSxx_TPR"/>
    <property type="match status" value="1"/>
</dbReference>
<evidence type="ECO:0000259" key="2">
    <source>
        <dbReference type="Pfam" id="PF01048"/>
    </source>
</evidence>
<protein>
    <recommendedName>
        <fullName evidence="2">Nucleoside phosphorylase domain-containing protein</fullName>
    </recommendedName>
</protein>
<dbReference type="Gene3D" id="1.25.40.10">
    <property type="entry name" value="Tetratricopeptide repeat domain"/>
    <property type="match status" value="3"/>
</dbReference>
<dbReference type="PANTHER" id="PTHR46082">
    <property type="entry name" value="ATP/GTP-BINDING PROTEIN-RELATED"/>
    <property type="match status" value="1"/>
</dbReference>
<dbReference type="SUPFAM" id="SSF48452">
    <property type="entry name" value="TPR-like"/>
    <property type="match status" value="4"/>
</dbReference>
<dbReference type="Gene3D" id="3.40.50.300">
    <property type="entry name" value="P-loop containing nucleotide triphosphate hydrolases"/>
    <property type="match status" value="1"/>
</dbReference>
<dbReference type="RefSeq" id="XP_046078690.1">
    <property type="nucleotide sequence ID" value="XM_046209997.1"/>
</dbReference>
<proteinExistence type="predicted"/>
<evidence type="ECO:0000313" key="4">
    <source>
        <dbReference type="Proteomes" id="UP001201262"/>
    </source>
</evidence>
<dbReference type="EMBL" id="JAJTJA010000001">
    <property type="protein sequence ID" value="KAH8706069.1"/>
    <property type="molecule type" value="Genomic_DNA"/>
</dbReference>
<comment type="caution">
    <text evidence="3">The sequence shown here is derived from an EMBL/GenBank/DDBJ whole genome shotgun (WGS) entry which is preliminary data.</text>
</comment>
<dbReference type="PANTHER" id="PTHR46082:SF11">
    <property type="entry name" value="AAA+ ATPASE DOMAIN-CONTAINING PROTEIN-RELATED"/>
    <property type="match status" value="1"/>
</dbReference>
<dbReference type="SUPFAM" id="SSF52540">
    <property type="entry name" value="P-loop containing nucleoside triphosphate hydrolases"/>
    <property type="match status" value="1"/>
</dbReference>
<feature type="domain" description="Nucleoside phosphorylase" evidence="2">
    <location>
        <begin position="13"/>
        <end position="289"/>
    </location>
</feature>
<feature type="compositionally biased region" description="Polar residues" evidence="1">
    <location>
        <begin position="1243"/>
        <end position="1258"/>
    </location>
</feature>
<feature type="region of interest" description="Disordered" evidence="1">
    <location>
        <begin position="1241"/>
        <end position="1271"/>
    </location>
</feature>